<dbReference type="RefSeq" id="WP_015412572.1">
    <property type="nucleotide sequence ID" value="NZ_CP009509.1"/>
</dbReference>
<dbReference type="InterPro" id="IPR000182">
    <property type="entry name" value="GNAT_dom"/>
</dbReference>
<evidence type="ECO:0000259" key="4">
    <source>
        <dbReference type="PROSITE" id="PS51186"/>
    </source>
</evidence>
<dbReference type="Pfam" id="PF13302">
    <property type="entry name" value="Acetyltransf_3"/>
    <property type="match status" value="1"/>
</dbReference>
<dbReference type="GeneID" id="24851899"/>
<keyword evidence="2" id="KW-0012">Acyltransferase</keyword>
<reference evidence="5 6" key="1">
    <citation type="submission" date="2014-07" db="EMBL/GenBank/DDBJ databases">
        <title>Methanogenic archaea and the global carbon cycle.</title>
        <authorList>
            <person name="Henriksen J.R."/>
            <person name="Luke J."/>
            <person name="Reinhart S."/>
            <person name="Benedict M.N."/>
            <person name="Youngblut N.D."/>
            <person name="Metcalf M.E."/>
            <person name="Whitaker R.J."/>
            <person name="Metcalf W.W."/>
        </authorList>
    </citation>
    <scope>NUCLEOTIDE SEQUENCE [LARGE SCALE GENOMIC DNA]</scope>
    <source>
        <strain evidence="5 6">WWM610</strain>
    </source>
</reference>
<dbReference type="PATRIC" id="fig|1434117.4.peg.2753"/>
<evidence type="ECO:0000313" key="5">
    <source>
        <dbReference type="EMBL" id="AKB41152.1"/>
    </source>
</evidence>
<keyword evidence="1 5" id="KW-0808">Transferase</keyword>
<dbReference type="SUPFAM" id="SSF55729">
    <property type="entry name" value="Acyl-CoA N-acyltransferases (Nat)"/>
    <property type="match status" value="1"/>
</dbReference>
<dbReference type="HOGENOM" id="CLU_013985_3_4_2"/>
<dbReference type="Proteomes" id="UP000033058">
    <property type="component" value="Chromosome"/>
</dbReference>
<organism evidence="5 6">
    <name type="scientific">Methanosarcina mazei WWM610</name>
    <dbReference type="NCBI Taxonomy" id="1434117"/>
    <lineage>
        <taxon>Archaea</taxon>
        <taxon>Methanobacteriati</taxon>
        <taxon>Methanobacteriota</taxon>
        <taxon>Stenosarchaea group</taxon>
        <taxon>Methanomicrobia</taxon>
        <taxon>Methanosarcinales</taxon>
        <taxon>Methanosarcinaceae</taxon>
        <taxon>Methanosarcina</taxon>
    </lineage>
</organism>
<proteinExistence type="inferred from homology"/>
<dbReference type="PROSITE" id="PS51186">
    <property type="entry name" value="GNAT"/>
    <property type="match status" value="1"/>
</dbReference>
<evidence type="ECO:0000256" key="2">
    <source>
        <dbReference type="ARBA" id="ARBA00023315"/>
    </source>
</evidence>
<name>A0A0E3PX65_METMZ</name>
<dbReference type="PANTHER" id="PTHR43792:SF8">
    <property type="entry name" value="[RIBOSOMAL PROTEIN US5]-ALANINE N-ACETYLTRANSFERASE"/>
    <property type="match status" value="1"/>
</dbReference>
<dbReference type="InterPro" id="IPR051531">
    <property type="entry name" value="N-acetyltransferase"/>
</dbReference>
<evidence type="ECO:0000256" key="3">
    <source>
        <dbReference type="ARBA" id="ARBA00038502"/>
    </source>
</evidence>
<sequence length="165" mass="19128">MDFELRKWEKSDAESFFKYSSNPKILEDMRDAFPSTLEDCRKTVENFSYNDESKQCCRAIIVNGEAVGSIALFIKNDVYCRSAEIAYWLGEPFWGRGIMSEAIKQLCQTAFEQYDIVRIFAEPYAHNFGSRKALEKAGFVLEGIMKKGIYKNGNYFDYCMYALIK</sequence>
<dbReference type="AlphaFoldDB" id="A0A0E3PX65"/>
<evidence type="ECO:0000256" key="1">
    <source>
        <dbReference type="ARBA" id="ARBA00022679"/>
    </source>
</evidence>
<dbReference type="EMBL" id="CP009509">
    <property type="protein sequence ID" value="AKB41152.1"/>
    <property type="molecule type" value="Genomic_DNA"/>
</dbReference>
<accession>A0A0E3PX65</accession>
<dbReference type="Gene3D" id="3.40.630.30">
    <property type="match status" value="1"/>
</dbReference>
<evidence type="ECO:0000313" key="6">
    <source>
        <dbReference type="Proteomes" id="UP000033058"/>
    </source>
</evidence>
<gene>
    <name evidence="5" type="ORF">MSMAW_2161</name>
</gene>
<comment type="similarity">
    <text evidence="3">Belongs to the acetyltransferase family. RimJ subfamily.</text>
</comment>
<dbReference type="GO" id="GO:0016747">
    <property type="term" value="F:acyltransferase activity, transferring groups other than amino-acyl groups"/>
    <property type="evidence" value="ECO:0007669"/>
    <property type="project" value="InterPro"/>
</dbReference>
<dbReference type="InterPro" id="IPR016181">
    <property type="entry name" value="Acyl_CoA_acyltransferase"/>
</dbReference>
<feature type="domain" description="N-acetyltransferase" evidence="4">
    <location>
        <begin position="3"/>
        <end position="165"/>
    </location>
</feature>
<dbReference type="PANTHER" id="PTHR43792">
    <property type="entry name" value="GNAT FAMILY, PUTATIVE (AFU_ORTHOLOGUE AFUA_3G00765)-RELATED-RELATED"/>
    <property type="match status" value="1"/>
</dbReference>
<protein>
    <submittedName>
        <fullName evidence="5">Ribosomal-protein-L7p-serine acetyltransferase</fullName>
    </submittedName>
</protein>